<protein>
    <submittedName>
        <fullName evidence="1">DUF2199 domain-containing protein</fullName>
    </submittedName>
</protein>
<proteinExistence type="predicted"/>
<evidence type="ECO:0000313" key="2">
    <source>
        <dbReference type="Proteomes" id="UP001374803"/>
    </source>
</evidence>
<dbReference type="Proteomes" id="UP001374803">
    <property type="component" value="Chromosome"/>
</dbReference>
<dbReference type="RefSeq" id="WP_394830623.1">
    <property type="nucleotide sequence ID" value="NZ_CP089929.1"/>
</dbReference>
<dbReference type="EMBL" id="CP089983">
    <property type="protein sequence ID" value="WXB01016.1"/>
    <property type="molecule type" value="Genomic_DNA"/>
</dbReference>
<dbReference type="InterPro" id="IPR018697">
    <property type="entry name" value="DUF2199"/>
</dbReference>
<organism evidence="1 2">
    <name type="scientific">Pendulispora rubella</name>
    <dbReference type="NCBI Taxonomy" id="2741070"/>
    <lineage>
        <taxon>Bacteria</taxon>
        <taxon>Pseudomonadati</taxon>
        <taxon>Myxococcota</taxon>
        <taxon>Myxococcia</taxon>
        <taxon>Myxococcales</taxon>
        <taxon>Sorangiineae</taxon>
        <taxon>Pendulisporaceae</taxon>
        <taxon>Pendulispora</taxon>
    </lineage>
</organism>
<sequence length="163" mass="18855">MGYQCAVCRSIHAELPDIGAEKPDSWWDVPEEQRERRVQLTSDTCIIDNEHFFIRGVIEIPLHHEPGRFGFGVWVSQKRENFEKYLQNFDSDEIGPFFGWLCTSIAYYPGGTLHLKTMAHFRGKGLRPRIVIEPTEHPLSVHQRFGLGVETAWDIVHHYAPPN</sequence>
<keyword evidence="2" id="KW-1185">Reference proteome</keyword>
<evidence type="ECO:0000313" key="1">
    <source>
        <dbReference type="EMBL" id="WXB01016.1"/>
    </source>
</evidence>
<name>A0ABZ2KVI9_9BACT</name>
<dbReference type="Pfam" id="PF09965">
    <property type="entry name" value="DUF2199"/>
    <property type="match status" value="1"/>
</dbReference>
<accession>A0ABZ2KVI9</accession>
<reference evidence="1" key="1">
    <citation type="submission" date="2021-12" db="EMBL/GenBank/DDBJ databases">
        <title>Discovery of the Pendulisporaceae a myxobacterial family with distinct sporulation behavior and unique specialized metabolism.</title>
        <authorList>
            <person name="Garcia R."/>
            <person name="Popoff A."/>
            <person name="Bader C.D."/>
            <person name="Loehr J."/>
            <person name="Walesch S."/>
            <person name="Walt C."/>
            <person name="Boldt J."/>
            <person name="Bunk B."/>
            <person name="Haeckl F.J.F.P.J."/>
            <person name="Gunesch A.P."/>
            <person name="Birkelbach J."/>
            <person name="Nuebel U."/>
            <person name="Pietschmann T."/>
            <person name="Bach T."/>
            <person name="Mueller R."/>
        </authorList>
    </citation>
    <scope>NUCLEOTIDE SEQUENCE</scope>
    <source>
        <strain evidence="1">MSr11367</strain>
    </source>
</reference>
<gene>
    <name evidence="1" type="ORF">LVJ94_29365</name>
</gene>